<sequence>MRPHLVLFFIIAGCSGGDPTATNPVLIYEDAFENSLDEVDILAEGGTMVRGFDAWLKLSPKLTTLHPRNEAEYAYRDCEEMVDWFHTVSGDDNLQRPYSGLVCQVSKETRFKFDNGRWLLTDRSRGLSYYRIWKYNN</sequence>
<accession>A0A7Z0VMK7</accession>
<proteinExistence type="predicted"/>
<evidence type="ECO:0000313" key="1">
    <source>
        <dbReference type="EMBL" id="ODJ88365.1"/>
    </source>
</evidence>
<reference evidence="1 2" key="1">
    <citation type="submission" date="2016-06" db="EMBL/GenBank/DDBJ databases">
        <title>Genome sequence of endosymbiont of Candidatus Endolucinida thiodiazotropha.</title>
        <authorList>
            <person name="Poehlein A."/>
            <person name="Koenig S."/>
            <person name="Heiden S.E."/>
            <person name="Thuermer A."/>
            <person name="Voget S."/>
            <person name="Daniel R."/>
            <person name="Markert S."/>
            <person name="Gros O."/>
            <person name="Schweder T."/>
        </authorList>
    </citation>
    <scope>NUCLEOTIDE SEQUENCE [LARGE SCALE GENOMIC DNA]</scope>
    <source>
        <strain evidence="1 2">COS</strain>
    </source>
</reference>
<comment type="caution">
    <text evidence="1">The sequence shown here is derived from an EMBL/GenBank/DDBJ whole genome shotgun (WGS) entry which is preliminary data.</text>
</comment>
<protein>
    <submittedName>
        <fullName evidence="1">Uncharacterized protein</fullName>
    </submittedName>
</protein>
<evidence type="ECO:0000313" key="2">
    <source>
        <dbReference type="Proteomes" id="UP000094769"/>
    </source>
</evidence>
<dbReference type="Proteomes" id="UP000094769">
    <property type="component" value="Unassembled WGS sequence"/>
</dbReference>
<dbReference type="AlphaFoldDB" id="A0A7Z0VMK7"/>
<organism evidence="1 2">
    <name type="scientific">Candidatus Thiodiazotropha endolucinida</name>
    <dbReference type="NCBI Taxonomy" id="1655433"/>
    <lineage>
        <taxon>Bacteria</taxon>
        <taxon>Pseudomonadati</taxon>
        <taxon>Pseudomonadota</taxon>
        <taxon>Gammaproteobacteria</taxon>
        <taxon>Chromatiales</taxon>
        <taxon>Sedimenticolaceae</taxon>
        <taxon>Candidatus Thiodiazotropha</taxon>
    </lineage>
</organism>
<dbReference type="OrthoDB" id="7067230at2"/>
<dbReference type="EMBL" id="MARB01000006">
    <property type="protein sequence ID" value="ODJ88365.1"/>
    <property type="molecule type" value="Genomic_DNA"/>
</dbReference>
<dbReference type="RefSeq" id="WP_069122598.1">
    <property type="nucleotide sequence ID" value="NZ_MARB01000006.1"/>
</dbReference>
<gene>
    <name evidence="1" type="ORF">CODIS_13710</name>
</gene>
<keyword evidence="2" id="KW-1185">Reference proteome</keyword>
<name>A0A7Z0VMK7_9GAMM</name>